<name>A0A158QK69_HAEPC</name>
<accession>A0A158QK69</accession>
<keyword evidence="2" id="KW-1185">Reference proteome</keyword>
<organism evidence="3">
    <name type="scientific">Haemonchus placei</name>
    <name type="common">Barber's pole worm</name>
    <dbReference type="NCBI Taxonomy" id="6290"/>
    <lineage>
        <taxon>Eukaryota</taxon>
        <taxon>Metazoa</taxon>
        <taxon>Ecdysozoa</taxon>
        <taxon>Nematoda</taxon>
        <taxon>Chromadorea</taxon>
        <taxon>Rhabditida</taxon>
        <taxon>Rhabditina</taxon>
        <taxon>Rhabditomorpha</taxon>
        <taxon>Strongyloidea</taxon>
        <taxon>Trichostrongylidae</taxon>
        <taxon>Haemonchus</taxon>
    </lineage>
</organism>
<protein>
    <submittedName>
        <fullName evidence="3">Tub domain-containing protein</fullName>
    </submittedName>
</protein>
<reference evidence="1 2" key="2">
    <citation type="submission" date="2018-11" db="EMBL/GenBank/DDBJ databases">
        <authorList>
            <consortium name="Pathogen Informatics"/>
        </authorList>
    </citation>
    <scope>NUCLEOTIDE SEQUENCE [LARGE SCALE GENOMIC DNA]</scope>
    <source>
        <strain evidence="1 2">MHpl1</strain>
    </source>
</reference>
<dbReference type="STRING" id="6290.A0A158QK69"/>
<gene>
    <name evidence="1" type="ORF">HPLM_LOCUS4050</name>
</gene>
<dbReference type="WBParaSite" id="HPLM_0000405801-mRNA-1">
    <property type="protein sequence ID" value="HPLM_0000405801-mRNA-1"/>
    <property type="gene ID" value="HPLM_0000405801"/>
</dbReference>
<reference evidence="3" key="1">
    <citation type="submission" date="2016-04" db="UniProtKB">
        <authorList>
            <consortium name="WormBaseParasite"/>
        </authorList>
    </citation>
    <scope>IDENTIFICATION</scope>
</reference>
<dbReference type="EMBL" id="UZAF01016168">
    <property type="protein sequence ID" value="VDO22279.1"/>
    <property type="molecule type" value="Genomic_DNA"/>
</dbReference>
<dbReference type="AlphaFoldDB" id="A0A158QK69"/>
<evidence type="ECO:0000313" key="2">
    <source>
        <dbReference type="Proteomes" id="UP000268014"/>
    </source>
</evidence>
<evidence type="ECO:0000313" key="1">
    <source>
        <dbReference type="EMBL" id="VDO22279.1"/>
    </source>
</evidence>
<sequence length="302" mass="33889">MLLKSQGQNRLPKRRSSEMAIYTFNAPTLASETCIEGLMMQARKINAIGLAETRRYRSLYAVFETGEELFLGKCDSRGVGGVGVLINVHSAMNIDSYESLTTRIGRLRLIRCGLTPTLTIFVAYAPTSSYQDEELELEFIWIWRGSIEKITLSLRSSSVILTARLAPKERLKSSTSGLTEWNGMSRVKGYRRAVWKRHMNQLIPRVSPEAVPELSNALDMPLELSLDTPTVTSPTSVPLLLQRQRLQQDHHSRRRLPPDIVDLSAFDVLPISSRLTRTPSRTADVNLRGEVLEQAECTISSS</sequence>
<evidence type="ECO:0000313" key="3">
    <source>
        <dbReference type="WBParaSite" id="HPLM_0000405801-mRNA-1"/>
    </source>
</evidence>
<dbReference type="Proteomes" id="UP000268014">
    <property type="component" value="Unassembled WGS sequence"/>
</dbReference>
<proteinExistence type="predicted"/>